<sequence length="188" mass="21910">MQHLVKLEIMFCNLHSFGYVVKEEAPDTIPYKRGFTISPNDCFHSLLELVIWRSDFLCATWLVYAPRLQKLTIASCKMQGIIGDDLFNEENEIKVEITFSLKTLHFHSLPGLNSICSRALPFPCWSEIQVSHCRKQIKGETRWWNWLVWEDMANKDGFSTKFIEISTTFEEEETSDPLVTTQIIEEDI</sequence>
<keyword evidence="2" id="KW-1185">Reference proteome</keyword>
<accession>A0AAW0K0P8</accession>
<dbReference type="EMBL" id="PKMF04000419">
    <property type="protein sequence ID" value="KAK7832820.1"/>
    <property type="molecule type" value="Genomic_DNA"/>
</dbReference>
<comment type="caution">
    <text evidence="1">The sequence shown here is derived from an EMBL/GenBank/DDBJ whole genome shotgun (WGS) entry which is preliminary data.</text>
</comment>
<proteinExistence type="predicted"/>
<name>A0AAW0K0P8_QUESU</name>
<evidence type="ECO:0000313" key="2">
    <source>
        <dbReference type="Proteomes" id="UP000237347"/>
    </source>
</evidence>
<evidence type="ECO:0000313" key="1">
    <source>
        <dbReference type="EMBL" id="KAK7832820.1"/>
    </source>
</evidence>
<organism evidence="1 2">
    <name type="scientific">Quercus suber</name>
    <name type="common">Cork oak</name>
    <dbReference type="NCBI Taxonomy" id="58331"/>
    <lineage>
        <taxon>Eukaryota</taxon>
        <taxon>Viridiplantae</taxon>
        <taxon>Streptophyta</taxon>
        <taxon>Embryophyta</taxon>
        <taxon>Tracheophyta</taxon>
        <taxon>Spermatophyta</taxon>
        <taxon>Magnoliopsida</taxon>
        <taxon>eudicotyledons</taxon>
        <taxon>Gunneridae</taxon>
        <taxon>Pentapetalae</taxon>
        <taxon>rosids</taxon>
        <taxon>fabids</taxon>
        <taxon>Fagales</taxon>
        <taxon>Fagaceae</taxon>
        <taxon>Quercus</taxon>
    </lineage>
</organism>
<dbReference type="AlphaFoldDB" id="A0AAW0K0P8"/>
<gene>
    <name evidence="1" type="primary">RPS5_6</name>
    <name evidence="1" type="ORF">CFP56_026201</name>
</gene>
<dbReference type="Proteomes" id="UP000237347">
    <property type="component" value="Unassembled WGS sequence"/>
</dbReference>
<reference evidence="1 2" key="1">
    <citation type="journal article" date="2018" name="Sci. Data">
        <title>The draft genome sequence of cork oak.</title>
        <authorList>
            <person name="Ramos A.M."/>
            <person name="Usie A."/>
            <person name="Barbosa P."/>
            <person name="Barros P.M."/>
            <person name="Capote T."/>
            <person name="Chaves I."/>
            <person name="Simoes F."/>
            <person name="Abreu I."/>
            <person name="Carrasquinho I."/>
            <person name="Faro C."/>
            <person name="Guimaraes J.B."/>
            <person name="Mendonca D."/>
            <person name="Nobrega F."/>
            <person name="Rodrigues L."/>
            <person name="Saibo N.J.M."/>
            <person name="Varela M.C."/>
            <person name="Egas C."/>
            <person name="Matos J."/>
            <person name="Miguel C.M."/>
            <person name="Oliveira M.M."/>
            <person name="Ricardo C.P."/>
            <person name="Goncalves S."/>
        </authorList>
    </citation>
    <scope>NUCLEOTIDE SEQUENCE [LARGE SCALE GENOMIC DNA]</scope>
    <source>
        <strain evidence="2">cv. HL8</strain>
    </source>
</reference>
<protein>
    <submittedName>
        <fullName evidence="1">Disease resistance protein rps5</fullName>
    </submittedName>
</protein>
<dbReference type="SUPFAM" id="SSF52058">
    <property type="entry name" value="L domain-like"/>
    <property type="match status" value="1"/>
</dbReference>